<comment type="caution">
    <text evidence="2">The sequence shown here is derived from an EMBL/GenBank/DDBJ whole genome shotgun (WGS) entry which is preliminary data.</text>
</comment>
<dbReference type="Proteomes" id="UP000705379">
    <property type="component" value="Unassembled WGS sequence"/>
</dbReference>
<proteinExistence type="predicted"/>
<dbReference type="EMBL" id="QTKU01000002">
    <property type="protein sequence ID" value="MBS8260966.1"/>
    <property type="molecule type" value="Genomic_DNA"/>
</dbReference>
<dbReference type="AlphaFoldDB" id="A0A944CCS1"/>
<evidence type="ECO:0000256" key="1">
    <source>
        <dbReference type="SAM" id="Coils"/>
    </source>
</evidence>
<organism evidence="2 3">
    <name type="scientific">Roseibium polysiphoniae</name>
    <dbReference type="NCBI Taxonomy" id="2571221"/>
    <lineage>
        <taxon>Bacteria</taxon>
        <taxon>Pseudomonadati</taxon>
        <taxon>Pseudomonadota</taxon>
        <taxon>Alphaproteobacteria</taxon>
        <taxon>Hyphomicrobiales</taxon>
        <taxon>Stappiaceae</taxon>
        <taxon>Roseibium</taxon>
    </lineage>
</organism>
<dbReference type="InterPro" id="IPR025310">
    <property type="entry name" value="DUF4164"/>
</dbReference>
<sequence>MAEQDGHKPKDVSAALQRLTKAVGSLESSVERRMHADRSLNGLQEDLQRLSEDRSRLANDLDKTEARANRLEGANKDVSRRLVSAMETIRSVLDTHEG</sequence>
<name>A0A944CCS1_9HYPH</name>
<protein>
    <submittedName>
        <fullName evidence="2">DUF4164 family protein</fullName>
    </submittedName>
</protein>
<keyword evidence="1" id="KW-0175">Coiled coil</keyword>
<reference evidence="2" key="2">
    <citation type="journal article" date="2021" name="Microorganisms">
        <title>Bacterial Dimethylsulfoniopropionate Biosynthesis in the East China Sea.</title>
        <authorList>
            <person name="Liu J."/>
            <person name="Zhang Y."/>
            <person name="Liu J."/>
            <person name="Zhong H."/>
            <person name="Williams B.T."/>
            <person name="Zheng Y."/>
            <person name="Curson A.R.J."/>
            <person name="Sun C."/>
            <person name="Sun H."/>
            <person name="Song D."/>
            <person name="Wagner Mackenzie B."/>
            <person name="Bermejo Martinez A."/>
            <person name="Todd J.D."/>
            <person name="Zhang X.H."/>
        </authorList>
    </citation>
    <scope>NUCLEOTIDE SEQUENCE</scope>
    <source>
        <strain evidence="2">AESS21</strain>
    </source>
</reference>
<dbReference type="RefSeq" id="WP_153771918.1">
    <property type="nucleotide sequence ID" value="NZ_JBDWBU010000121.1"/>
</dbReference>
<dbReference type="Gene3D" id="1.20.1480.30">
    <property type="entry name" value="Designed four-helix bundle protein"/>
    <property type="match status" value="1"/>
</dbReference>
<evidence type="ECO:0000313" key="2">
    <source>
        <dbReference type="EMBL" id="MBS8260966.1"/>
    </source>
</evidence>
<gene>
    <name evidence="2" type="ORF">DYI23_12110</name>
</gene>
<feature type="coiled-coil region" evidence="1">
    <location>
        <begin position="33"/>
        <end position="81"/>
    </location>
</feature>
<dbReference type="Pfam" id="PF13747">
    <property type="entry name" value="DUF4164"/>
    <property type="match status" value="1"/>
</dbReference>
<accession>A0A944CCS1</accession>
<evidence type="ECO:0000313" key="3">
    <source>
        <dbReference type="Proteomes" id="UP000705379"/>
    </source>
</evidence>
<reference evidence="2" key="1">
    <citation type="submission" date="2018-08" db="EMBL/GenBank/DDBJ databases">
        <authorList>
            <person name="Jin W."/>
            <person name="Wang H."/>
            <person name="Yang Y."/>
            <person name="Li M."/>
            <person name="Liu J."/>
        </authorList>
    </citation>
    <scope>NUCLEOTIDE SEQUENCE</scope>
    <source>
        <strain evidence="2">AESS21</strain>
    </source>
</reference>